<comment type="caution">
    <text evidence="7">The sequence shown here is derived from an EMBL/GenBank/DDBJ whole genome shotgun (WGS) entry which is preliminary data.</text>
</comment>
<evidence type="ECO:0000256" key="1">
    <source>
        <dbReference type="ARBA" id="ARBA00022857"/>
    </source>
</evidence>
<keyword evidence="3" id="KW-0520">NAD</keyword>
<dbReference type="FunFam" id="3.40.50.720:FF:000213">
    <property type="entry name" value="Putative 2-hydroxyacid dehydrogenase"/>
    <property type="match status" value="1"/>
</dbReference>
<dbReference type="RefSeq" id="WP_094820503.1">
    <property type="nucleotide sequence ID" value="NZ_NEVO01000005.1"/>
</dbReference>
<dbReference type="SUPFAM" id="SSF52283">
    <property type="entry name" value="Formate/glycerate dehydrogenase catalytic domain-like"/>
    <property type="match status" value="1"/>
</dbReference>
<dbReference type="Proteomes" id="UP000216885">
    <property type="component" value="Unassembled WGS sequence"/>
</dbReference>
<dbReference type="PANTHER" id="PTHR10996">
    <property type="entry name" value="2-HYDROXYACID DEHYDROGENASE-RELATED"/>
    <property type="match status" value="1"/>
</dbReference>
<evidence type="ECO:0000256" key="4">
    <source>
        <dbReference type="RuleBase" id="RU003719"/>
    </source>
</evidence>
<feature type="domain" description="D-isomer specific 2-hydroxyacid dehydrogenase catalytic" evidence="5">
    <location>
        <begin position="38"/>
        <end position="316"/>
    </location>
</feature>
<accession>A0A261U7H2</accession>
<evidence type="ECO:0000313" key="7">
    <source>
        <dbReference type="EMBL" id="OZI57541.1"/>
    </source>
</evidence>
<reference evidence="7 8" key="1">
    <citation type="submission" date="2017-05" db="EMBL/GenBank/DDBJ databases">
        <title>Complete and WGS of Bordetella genogroups.</title>
        <authorList>
            <person name="Spilker T."/>
            <person name="LiPuma J."/>
        </authorList>
    </citation>
    <scope>NUCLEOTIDE SEQUENCE [LARGE SCALE GENOMIC DNA]</scope>
    <source>
        <strain evidence="7 8">AU9919</strain>
    </source>
</reference>
<dbReference type="PANTHER" id="PTHR10996:SF178">
    <property type="entry name" value="2-HYDROXYACID DEHYDROGENASE YGL185C-RELATED"/>
    <property type="match status" value="1"/>
</dbReference>
<organism evidence="7 8">
    <name type="scientific">Bordetella genomosp. 4</name>
    <dbReference type="NCBI Taxonomy" id="463044"/>
    <lineage>
        <taxon>Bacteria</taxon>
        <taxon>Pseudomonadati</taxon>
        <taxon>Pseudomonadota</taxon>
        <taxon>Betaproteobacteria</taxon>
        <taxon>Burkholderiales</taxon>
        <taxon>Alcaligenaceae</taxon>
        <taxon>Bordetella</taxon>
    </lineage>
</organism>
<evidence type="ECO:0000259" key="6">
    <source>
        <dbReference type="Pfam" id="PF02826"/>
    </source>
</evidence>
<keyword evidence="8" id="KW-1185">Reference proteome</keyword>
<dbReference type="OrthoDB" id="9805416at2"/>
<dbReference type="EMBL" id="NEVQ01000012">
    <property type="protein sequence ID" value="OZI57541.1"/>
    <property type="molecule type" value="Genomic_DNA"/>
</dbReference>
<feature type="domain" description="D-isomer specific 2-hydroxyacid dehydrogenase NAD-binding" evidence="6">
    <location>
        <begin position="114"/>
        <end position="285"/>
    </location>
</feature>
<gene>
    <name evidence="7" type="ORF">CAL20_09150</name>
</gene>
<dbReference type="Pfam" id="PF02826">
    <property type="entry name" value="2-Hacid_dh_C"/>
    <property type="match status" value="1"/>
</dbReference>
<dbReference type="PROSITE" id="PS00065">
    <property type="entry name" value="D_2_HYDROXYACID_DH_1"/>
    <property type="match status" value="1"/>
</dbReference>
<dbReference type="CDD" id="cd12156">
    <property type="entry name" value="HPPR"/>
    <property type="match status" value="1"/>
</dbReference>
<dbReference type="InterPro" id="IPR006139">
    <property type="entry name" value="D-isomer_2_OHA_DH_cat_dom"/>
</dbReference>
<dbReference type="InterPro" id="IPR036291">
    <property type="entry name" value="NAD(P)-bd_dom_sf"/>
</dbReference>
<name>A0A261U7H2_9BORD</name>
<comment type="similarity">
    <text evidence="4">Belongs to the D-isomer specific 2-hydroxyacid dehydrogenase family.</text>
</comment>
<dbReference type="GO" id="GO:0005829">
    <property type="term" value="C:cytosol"/>
    <property type="evidence" value="ECO:0007669"/>
    <property type="project" value="TreeGrafter"/>
</dbReference>
<dbReference type="AlphaFoldDB" id="A0A261U7H2"/>
<evidence type="ECO:0000256" key="3">
    <source>
        <dbReference type="ARBA" id="ARBA00023027"/>
    </source>
</evidence>
<protein>
    <submittedName>
        <fullName evidence="7">Hydroxyacid dehydrogenase</fullName>
    </submittedName>
</protein>
<keyword evidence="1" id="KW-0521">NADP</keyword>
<proteinExistence type="inferred from homology"/>
<keyword evidence="2 4" id="KW-0560">Oxidoreductase</keyword>
<dbReference type="GO" id="GO:0016618">
    <property type="term" value="F:hydroxypyruvate reductase [NAD(P)H] activity"/>
    <property type="evidence" value="ECO:0007669"/>
    <property type="project" value="TreeGrafter"/>
</dbReference>
<dbReference type="Gene3D" id="3.40.50.720">
    <property type="entry name" value="NAD(P)-binding Rossmann-like Domain"/>
    <property type="match status" value="2"/>
</dbReference>
<dbReference type="GO" id="GO:0030267">
    <property type="term" value="F:glyoxylate reductase (NADPH) activity"/>
    <property type="evidence" value="ECO:0007669"/>
    <property type="project" value="TreeGrafter"/>
</dbReference>
<dbReference type="GO" id="GO:0051287">
    <property type="term" value="F:NAD binding"/>
    <property type="evidence" value="ECO:0007669"/>
    <property type="project" value="InterPro"/>
</dbReference>
<evidence type="ECO:0000313" key="8">
    <source>
        <dbReference type="Proteomes" id="UP000216885"/>
    </source>
</evidence>
<dbReference type="SUPFAM" id="SSF51735">
    <property type="entry name" value="NAD(P)-binding Rossmann-fold domains"/>
    <property type="match status" value="1"/>
</dbReference>
<dbReference type="InterPro" id="IPR006140">
    <property type="entry name" value="D-isomer_DH_NAD-bd"/>
</dbReference>
<dbReference type="InterPro" id="IPR029752">
    <property type="entry name" value="D-isomer_DH_CS1"/>
</dbReference>
<dbReference type="Pfam" id="PF00389">
    <property type="entry name" value="2-Hacid_dh"/>
    <property type="match status" value="1"/>
</dbReference>
<evidence type="ECO:0000259" key="5">
    <source>
        <dbReference type="Pfam" id="PF00389"/>
    </source>
</evidence>
<dbReference type="InterPro" id="IPR050223">
    <property type="entry name" value="D-isomer_2-hydroxyacid_DH"/>
</dbReference>
<evidence type="ECO:0000256" key="2">
    <source>
        <dbReference type="ARBA" id="ARBA00023002"/>
    </source>
</evidence>
<sequence>MKPVLLVLVFLSEEHRALVSERFDMIYAPNAHLGKDRSNGEAQIAARGHEIKVVLTNGTNGLLASEIDRLPALELICTVGVGYENVAVEHAKVRGIPVANAAGTNDDCVADHAMMLLLAAIRRLPFLNNGVRHGMWRDDIPRPPHVSYRRLGILGMGAIGKKVARRALGFHMEIGYHNRRVRDDVDFQYFGDVKSLAEWCDFLVVAAPGGKETYHIIDETIVNAIGPQGVLVNIARGTLVDTEAVARALRDGRLMAAALDVYENEPTPPQPLLDLDNAVLTPHIAGISPQAIDMSVRKFLENAECFYAGKPLVTPVV</sequence>